<accession>A0A397W5T5</accession>
<evidence type="ECO:0000313" key="2">
    <source>
        <dbReference type="Proteomes" id="UP000266673"/>
    </source>
</evidence>
<dbReference type="Proteomes" id="UP000266673">
    <property type="component" value="Unassembled WGS sequence"/>
</dbReference>
<evidence type="ECO:0000313" key="1">
    <source>
        <dbReference type="EMBL" id="RIB29392.1"/>
    </source>
</evidence>
<comment type="caution">
    <text evidence="1">The sequence shown here is derived from an EMBL/GenBank/DDBJ whole genome shotgun (WGS) entry which is preliminary data.</text>
</comment>
<dbReference type="EMBL" id="QKWP01000039">
    <property type="protein sequence ID" value="RIB29392.1"/>
    <property type="molecule type" value="Genomic_DNA"/>
</dbReference>
<reference evidence="1 2" key="1">
    <citation type="submission" date="2018-06" db="EMBL/GenBank/DDBJ databases">
        <title>Comparative genomics reveals the genomic features of Rhizophagus irregularis, R. cerebriforme, R. diaphanum and Gigaspora rosea, and their symbiotic lifestyle signature.</title>
        <authorList>
            <person name="Morin E."/>
            <person name="San Clemente H."/>
            <person name="Chen E.C.H."/>
            <person name="De La Providencia I."/>
            <person name="Hainaut M."/>
            <person name="Kuo A."/>
            <person name="Kohler A."/>
            <person name="Murat C."/>
            <person name="Tang N."/>
            <person name="Roy S."/>
            <person name="Loubradou J."/>
            <person name="Henrissat B."/>
            <person name="Grigoriev I.V."/>
            <person name="Corradi N."/>
            <person name="Roux C."/>
            <person name="Martin F.M."/>
        </authorList>
    </citation>
    <scope>NUCLEOTIDE SEQUENCE [LARGE SCALE GENOMIC DNA]</scope>
    <source>
        <strain evidence="1 2">DAOM 194757</strain>
    </source>
</reference>
<sequence>MPIDFIEACPCWLCENFCMRNNIPSLRNPSQAILYHQTRNLVFFPPENDSHHRITELNNEYEMQTLNMNNQVRHNNVQVMVPLTNNHMITSQPAFRTNTSQDQLFQINNAQRNHEILPSNLMRNYESQQPPPNNRNDQIFQAMVSHAPFQPTELNRDSPQHQLTPVQANIQINNNLQNPSQTSNLSDQSL</sequence>
<keyword evidence="2" id="KW-1185">Reference proteome</keyword>
<organism evidence="1 2">
    <name type="scientific">Gigaspora rosea</name>
    <dbReference type="NCBI Taxonomy" id="44941"/>
    <lineage>
        <taxon>Eukaryota</taxon>
        <taxon>Fungi</taxon>
        <taxon>Fungi incertae sedis</taxon>
        <taxon>Mucoromycota</taxon>
        <taxon>Glomeromycotina</taxon>
        <taxon>Glomeromycetes</taxon>
        <taxon>Diversisporales</taxon>
        <taxon>Gigasporaceae</taxon>
        <taxon>Gigaspora</taxon>
    </lineage>
</organism>
<dbReference type="AlphaFoldDB" id="A0A397W5T5"/>
<protein>
    <submittedName>
        <fullName evidence="1">Uncharacterized protein</fullName>
    </submittedName>
</protein>
<gene>
    <name evidence="1" type="ORF">C2G38_2238930</name>
</gene>
<name>A0A397W5T5_9GLOM</name>
<proteinExistence type="predicted"/>